<evidence type="ECO:0000313" key="2">
    <source>
        <dbReference type="Proteomes" id="UP000828390"/>
    </source>
</evidence>
<proteinExistence type="predicted"/>
<comment type="caution">
    <text evidence="1">The sequence shown here is derived from an EMBL/GenBank/DDBJ whole genome shotgun (WGS) entry which is preliminary data.</text>
</comment>
<accession>A0A9D4RVP7</accession>
<dbReference type="AlphaFoldDB" id="A0A9D4RVP7"/>
<keyword evidence="2" id="KW-1185">Reference proteome</keyword>
<organism evidence="1 2">
    <name type="scientific">Dreissena polymorpha</name>
    <name type="common">Zebra mussel</name>
    <name type="synonym">Mytilus polymorpha</name>
    <dbReference type="NCBI Taxonomy" id="45954"/>
    <lineage>
        <taxon>Eukaryota</taxon>
        <taxon>Metazoa</taxon>
        <taxon>Spiralia</taxon>
        <taxon>Lophotrochozoa</taxon>
        <taxon>Mollusca</taxon>
        <taxon>Bivalvia</taxon>
        <taxon>Autobranchia</taxon>
        <taxon>Heteroconchia</taxon>
        <taxon>Euheterodonta</taxon>
        <taxon>Imparidentia</taxon>
        <taxon>Neoheterodontei</taxon>
        <taxon>Myida</taxon>
        <taxon>Dreissenoidea</taxon>
        <taxon>Dreissenidae</taxon>
        <taxon>Dreissena</taxon>
    </lineage>
</organism>
<protein>
    <submittedName>
        <fullName evidence="1">Uncharacterized protein</fullName>
    </submittedName>
</protein>
<dbReference type="Proteomes" id="UP000828390">
    <property type="component" value="Unassembled WGS sequence"/>
</dbReference>
<evidence type="ECO:0000313" key="1">
    <source>
        <dbReference type="EMBL" id="KAH3880277.1"/>
    </source>
</evidence>
<reference evidence="1" key="2">
    <citation type="submission" date="2020-11" db="EMBL/GenBank/DDBJ databases">
        <authorList>
            <person name="McCartney M.A."/>
            <person name="Auch B."/>
            <person name="Kono T."/>
            <person name="Mallez S."/>
            <person name="Becker A."/>
            <person name="Gohl D.M."/>
            <person name="Silverstein K.A.T."/>
            <person name="Koren S."/>
            <person name="Bechman K.B."/>
            <person name="Herman A."/>
            <person name="Abrahante J.E."/>
            <person name="Garbe J."/>
        </authorList>
    </citation>
    <scope>NUCLEOTIDE SEQUENCE</scope>
    <source>
        <strain evidence="1">Duluth1</strain>
        <tissue evidence="1">Whole animal</tissue>
    </source>
</reference>
<name>A0A9D4RVP7_DREPO</name>
<gene>
    <name evidence="1" type="ORF">DPMN_004187</name>
</gene>
<reference evidence="1" key="1">
    <citation type="journal article" date="2019" name="bioRxiv">
        <title>The Genome of the Zebra Mussel, Dreissena polymorpha: A Resource for Invasive Species Research.</title>
        <authorList>
            <person name="McCartney M.A."/>
            <person name="Auch B."/>
            <person name="Kono T."/>
            <person name="Mallez S."/>
            <person name="Zhang Y."/>
            <person name="Obille A."/>
            <person name="Becker A."/>
            <person name="Abrahante J.E."/>
            <person name="Garbe J."/>
            <person name="Badalamenti J.P."/>
            <person name="Herman A."/>
            <person name="Mangelson H."/>
            <person name="Liachko I."/>
            <person name="Sullivan S."/>
            <person name="Sone E.D."/>
            <person name="Koren S."/>
            <person name="Silverstein K.A.T."/>
            <person name="Beckman K.B."/>
            <person name="Gohl D.M."/>
        </authorList>
    </citation>
    <scope>NUCLEOTIDE SEQUENCE</scope>
    <source>
        <strain evidence="1">Duluth1</strain>
        <tissue evidence="1">Whole animal</tissue>
    </source>
</reference>
<dbReference type="EMBL" id="JAIWYP010000001">
    <property type="protein sequence ID" value="KAH3880277.1"/>
    <property type="molecule type" value="Genomic_DNA"/>
</dbReference>
<sequence>MATHVTGEMTIRRKQEVTVSEVSHLIEAQGMAIHVTEGMAKRIINTNIITLVIMDSNKDMVSTVITIITTLSLVNADD</sequence>